<dbReference type="SUPFAM" id="SSF49265">
    <property type="entry name" value="Fibronectin type III"/>
    <property type="match status" value="1"/>
</dbReference>
<keyword evidence="3" id="KW-1185">Reference proteome</keyword>
<feature type="signal peptide" evidence="1">
    <location>
        <begin position="1"/>
        <end position="27"/>
    </location>
</feature>
<feature type="chain" id="PRO_5046001892" description="Fibronectin type-III domain-containing protein" evidence="1">
    <location>
        <begin position="28"/>
        <end position="251"/>
    </location>
</feature>
<dbReference type="Gene3D" id="2.60.40.10">
    <property type="entry name" value="Immunoglobulins"/>
    <property type="match status" value="1"/>
</dbReference>
<sequence>MKLNKILYISILTSVLFVVGCSSSSGDDTPPPPTTGGDDDDPVVVIPTPGAATLVFPEDNTECNTGVVDLTDETKSAVTFEWNAAENADRYTLTITNLNTSSSIFATSNTNEATVTIDRSTPYSWVITSRAIGTIETTDSETFRFFNEGPGVENYAPFPAEAIAPARGVNLVGTTTTVTLEWSGSDVDNDITGYEVFFGTEADPTSSIGSGAETTLANVAVTSGTTYYWKIVTTDSVGNTSSSEVFSFRVG</sequence>
<protein>
    <recommendedName>
        <fullName evidence="4">Fibronectin type-III domain-containing protein</fullName>
    </recommendedName>
</protein>
<dbReference type="InterPro" id="IPR013783">
    <property type="entry name" value="Ig-like_fold"/>
</dbReference>
<dbReference type="RefSeq" id="WP_311350436.1">
    <property type="nucleotide sequence ID" value="NZ_JAVRHR010000001.1"/>
</dbReference>
<reference evidence="2 3" key="1">
    <citation type="submission" date="2023-09" db="EMBL/GenBank/DDBJ databases">
        <authorList>
            <person name="Rey-Velasco X."/>
        </authorList>
    </citation>
    <scope>NUCLEOTIDE SEQUENCE [LARGE SCALE GENOMIC DNA]</scope>
    <source>
        <strain evidence="2 3">F388</strain>
    </source>
</reference>
<organism evidence="2 3">
    <name type="scientific">Croceitalea rosinachiae</name>
    <dbReference type="NCBI Taxonomy" id="3075596"/>
    <lineage>
        <taxon>Bacteria</taxon>
        <taxon>Pseudomonadati</taxon>
        <taxon>Bacteroidota</taxon>
        <taxon>Flavobacteriia</taxon>
        <taxon>Flavobacteriales</taxon>
        <taxon>Flavobacteriaceae</taxon>
        <taxon>Croceitalea</taxon>
    </lineage>
</organism>
<accession>A0ABU3A9N0</accession>
<dbReference type="PROSITE" id="PS51257">
    <property type="entry name" value="PROKAR_LIPOPROTEIN"/>
    <property type="match status" value="1"/>
</dbReference>
<dbReference type="EMBL" id="JAVRHR010000001">
    <property type="protein sequence ID" value="MDT0606894.1"/>
    <property type="molecule type" value="Genomic_DNA"/>
</dbReference>
<comment type="caution">
    <text evidence="2">The sequence shown here is derived from an EMBL/GenBank/DDBJ whole genome shotgun (WGS) entry which is preliminary data.</text>
</comment>
<evidence type="ECO:0000313" key="3">
    <source>
        <dbReference type="Proteomes" id="UP001255246"/>
    </source>
</evidence>
<keyword evidence="1" id="KW-0732">Signal</keyword>
<evidence type="ECO:0000256" key="1">
    <source>
        <dbReference type="SAM" id="SignalP"/>
    </source>
</evidence>
<gene>
    <name evidence="2" type="ORF">RM706_07625</name>
</gene>
<evidence type="ECO:0000313" key="2">
    <source>
        <dbReference type="EMBL" id="MDT0606894.1"/>
    </source>
</evidence>
<evidence type="ECO:0008006" key="4">
    <source>
        <dbReference type="Google" id="ProtNLM"/>
    </source>
</evidence>
<dbReference type="Proteomes" id="UP001255246">
    <property type="component" value="Unassembled WGS sequence"/>
</dbReference>
<proteinExistence type="predicted"/>
<dbReference type="InterPro" id="IPR036116">
    <property type="entry name" value="FN3_sf"/>
</dbReference>
<name>A0ABU3A9N0_9FLAO</name>